<keyword evidence="6" id="KW-0325">Glycoprotein</keyword>
<dbReference type="Gene3D" id="3.80.10.10">
    <property type="entry name" value="Ribonuclease Inhibitor"/>
    <property type="match status" value="1"/>
</dbReference>
<dbReference type="Proteomes" id="UP001321473">
    <property type="component" value="Unassembled WGS sequence"/>
</dbReference>
<evidence type="ECO:0000313" key="10">
    <source>
        <dbReference type="EMBL" id="KAK8774137.1"/>
    </source>
</evidence>
<organism evidence="10 11">
    <name type="scientific">Amblyomma americanum</name>
    <name type="common">Lone star tick</name>
    <dbReference type="NCBI Taxonomy" id="6943"/>
    <lineage>
        <taxon>Eukaryota</taxon>
        <taxon>Metazoa</taxon>
        <taxon>Ecdysozoa</taxon>
        <taxon>Arthropoda</taxon>
        <taxon>Chelicerata</taxon>
        <taxon>Arachnida</taxon>
        <taxon>Acari</taxon>
        <taxon>Parasitiformes</taxon>
        <taxon>Ixodida</taxon>
        <taxon>Ixodoidea</taxon>
        <taxon>Ixodidae</taxon>
        <taxon>Amblyomminae</taxon>
        <taxon>Amblyomma</taxon>
    </lineage>
</organism>
<dbReference type="PROSITE" id="PS51767">
    <property type="entry name" value="PEPTIDASE_A1"/>
    <property type="match status" value="1"/>
</dbReference>
<keyword evidence="3 8" id="KW-0064">Aspartyl protease</keyword>
<protein>
    <recommendedName>
        <fullName evidence="9">Peptidase A1 domain-containing protein</fullName>
    </recommendedName>
</protein>
<evidence type="ECO:0000256" key="8">
    <source>
        <dbReference type="RuleBase" id="RU000454"/>
    </source>
</evidence>
<dbReference type="AlphaFoldDB" id="A0AAQ4EH93"/>
<dbReference type="Gene3D" id="2.40.70.10">
    <property type="entry name" value="Acid Proteases"/>
    <property type="match status" value="2"/>
</dbReference>
<dbReference type="PANTHER" id="PTHR47966">
    <property type="entry name" value="BETA-SITE APP-CLEAVING ENZYME, ISOFORM A-RELATED"/>
    <property type="match status" value="1"/>
</dbReference>
<dbReference type="GO" id="GO:0005764">
    <property type="term" value="C:lysosome"/>
    <property type="evidence" value="ECO:0007669"/>
    <property type="project" value="TreeGrafter"/>
</dbReference>
<comment type="caution">
    <text evidence="10">The sequence shown here is derived from an EMBL/GenBank/DDBJ whole genome shotgun (WGS) entry which is preliminary data.</text>
</comment>
<keyword evidence="2 8" id="KW-0645">Protease</keyword>
<dbReference type="EMBL" id="JARKHS020015758">
    <property type="protein sequence ID" value="KAK8774137.1"/>
    <property type="molecule type" value="Genomic_DNA"/>
</dbReference>
<dbReference type="PANTHER" id="PTHR47966:SF51">
    <property type="entry name" value="BETA-SITE APP-CLEAVING ENZYME, ISOFORM A-RELATED"/>
    <property type="match status" value="1"/>
</dbReference>
<name>A0AAQ4EH93_AMBAM</name>
<dbReference type="FunFam" id="2.40.70.10:FF:000008">
    <property type="entry name" value="Cathepsin D"/>
    <property type="match status" value="1"/>
</dbReference>
<evidence type="ECO:0000256" key="3">
    <source>
        <dbReference type="ARBA" id="ARBA00022750"/>
    </source>
</evidence>
<dbReference type="PRINTS" id="PR00792">
    <property type="entry name" value="PEPSIN"/>
</dbReference>
<dbReference type="Pfam" id="PF00026">
    <property type="entry name" value="Asp"/>
    <property type="match status" value="1"/>
</dbReference>
<feature type="disulfide bond" evidence="7">
    <location>
        <begin position="691"/>
        <end position="728"/>
    </location>
</feature>
<evidence type="ECO:0000256" key="2">
    <source>
        <dbReference type="ARBA" id="ARBA00022670"/>
    </source>
</evidence>
<evidence type="ECO:0000256" key="5">
    <source>
        <dbReference type="ARBA" id="ARBA00023157"/>
    </source>
</evidence>
<dbReference type="PROSITE" id="PS00141">
    <property type="entry name" value="ASP_PROTEASE"/>
    <property type="match status" value="1"/>
</dbReference>
<dbReference type="InterPro" id="IPR032675">
    <property type="entry name" value="LRR_dom_sf"/>
</dbReference>
<dbReference type="SUPFAM" id="SSF50630">
    <property type="entry name" value="Acid proteases"/>
    <property type="match status" value="1"/>
</dbReference>
<evidence type="ECO:0000256" key="6">
    <source>
        <dbReference type="ARBA" id="ARBA00023180"/>
    </source>
</evidence>
<evidence type="ECO:0000256" key="1">
    <source>
        <dbReference type="ARBA" id="ARBA00007447"/>
    </source>
</evidence>
<evidence type="ECO:0000256" key="7">
    <source>
        <dbReference type="PIRSR" id="PIRSR601461-2"/>
    </source>
</evidence>
<evidence type="ECO:0000313" key="11">
    <source>
        <dbReference type="Proteomes" id="UP001321473"/>
    </source>
</evidence>
<sequence>MLEYQPAWNYALNPHGPELVQERPGELSFRTLHLQNRTEVDPAQTLTSACLTLWVLSHHRCITSLHLNGVAITPCYIPVLYGLLRLHDDYVKIAVEGGNPVPHGLSRNCVLEAFRSMRKLRVIKFSGLHLLASAGDDICTLVANNVNLRVLDLRLIRTDIETTSCLFEELAKLDSFEELYFDVSTEEPLERYEDLIPMILTSAVRKLTLNLDCGMSSFFKSLARNDRLRELCIGFPVVTLDSLVALQTSLVQNNTLRYLKVTVILDKMPGGNIAAMVFADIVAENRGLQVLDLSRSTFKRASPNAVELFSNALKLNVSLEKLYVCECGLNSSDVRRLMESLSPASPLKNLCVGSIEDSPLERARTLQAMIQGQRCSKLDILREEPYAHLVFYERLAHIVATSKTLVVLRMFDGMRRVRAFDMRVLAPLRWHEMALRRALQAIVVERKYAAAWFLFQKVEPFQIVGRFLQNDNNWWPGSSMNRLEMAFESVRSARSKYDSSKSSTYKKNGQIFKVKYESGQVRGTLSRDDLGIAGVSVRGQLFGEITHTTGDVFKVVTFDGILGLGYPEISVKNLVPPFDNMLKQELVTDPLFSVYLSSTPSQEDGGEILFGGVNAERYTEEITYAPVSKKGYWQFSMDGLQIGSKTFISSPTQAVVDSGTTIMAGPKEVIELINKYLNATPGPRGTYRVKCSSVPKFPKAVFTIGGRQFVFEGKDYTLQVQTGDKLRCYSAFEDHGESFWVLGQAFMRRIYTIFDRGNDRIGFALAVQQPLHSECAELRSQN</sequence>
<feature type="domain" description="Peptidase A1" evidence="9">
    <location>
        <begin position="452"/>
        <end position="764"/>
    </location>
</feature>
<dbReference type="InterPro" id="IPR001969">
    <property type="entry name" value="Aspartic_peptidase_AS"/>
</dbReference>
<keyword evidence="11" id="KW-1185">Reference proteome</keyword>
<evidence type="ECO:0000256" key="4">
    <source>
        <dbReference type="ARBA" id="ARBA00022801"/>
    </source>
</evidence>
<proteinExistence type="inferred from homology"/>
<keyword evidence="5 7" id="KW-1015">Disulfide bond</keyword>
<dbReference type="GO" id="GO:0006508">
    <property type="term" value="P:proteolysis"/>
    <property type="evidence" value="ECO:0007669"/>
    <property type="project" value="UniProtKB-KW"/>
</dbReference>
<reference evidence="10 11" key="1">
    <citation type="journal article" date="2023" name="Arcadia Sci">
        <title>De novo assembly of a long-read Amblyomma americanum tick genome.</title>
        <authorList>
            <person name="Chou S."/>
            <person name="Poskanzer K.E."/>
            <person name="Rollins M."/>
            <person name="Thuy-Boun P.S."/>
        </authorList>
    </citation>
    <scope>NUCLEOTIDE SEQUENCE [LARGE SCALE GENOMIC DNA]</scope>
    <source>
        <strain evidence="10">F_SG_1</strain>
        <tissue evidence="10">Salivary glands</tissue>
    </source>
</reference>
<dbReference type="GO" id="GO:0004190">
    <property type="term" value="F:aspartic-type endopeptidase activity"/>
    <property type="evidence" value="ECO:0007669"/>
    <property type="project" value="UniProtKB-KW"/>
</dbReference>
<dbReference type="InterPro" id="IPR001461">
    <property type="entry name" value="Aspartic_peptidase_A1"/>
</dbReference>
<keyword evidence="4 8" id="KW-0378">Hydrolase</keyword>
<dbReference type="InterPro" id="IPR021109">
    <property type="entry name" value="Peptidase_aspartic_dom_sf"/>
</dbReference>
<accession>A0AAQ4EH93</accession>
<evidence type="ECO:0000259" key="9">
    <source>
        <dbReference type="PROSITE" id="PS51767"/>
    </source>
</evidence>
<dbReference type="InterPro" id="IPR033121">
    <property type="entry name" value="PEPTIDASE_A1"/>
</dbReference>
<gene>
    <name evidence="10" type="ORF">V5799_011330</name>
</gene>
<dbReference type="SUPFAM" id="SSF52047">
    <property type="entry name" value="RNI-like"/>
    <property type="match status" value="1"/>
</dbReference>
<comment type="similarity">
    <text evidence="1 8">Belongs to the peptidase A1 family.</text>
</comment>
<dbReference type="FunFam" id="2.40.70.10:FF:000002">
    <property type="entry name" value="Vacuolar aspartic proteinase"/>
    <property type="match status" value="1"/>
</dbReference>